<feature type="transmembrane region" description="Helical" evidence="1">
    <location>
        <begin position="160"/>
        <end position="176"/>
    </location>
</feature>
<organism evidence="3 4">
    <name type="scientific">Pseudomonas corrugata</name>
    <dbReference type="NCBI Taxonomy" id="47879"/>
    <lineage>
        <taxon>Bacteria</taxon>
        <taxon>Pseudomonadati</taxon>
        <taxon>Pseudomonadota</taxon>
        <taxon>Gammaproteobacteria</taxon>
        <taxon>Pseudomonadales</taxon>
        <taxon>Pseudomonadaceae</taxon>
        <taxon>Pseudomonas</taxon>
    </lineage>
</organism>
<keyword evidence="1" id="KW-0472">Membrane</keyword>
<reference evidence="3" key="1">
    <citation type="book" date="2019" name="MICROBIAL BIOTECHNOLOGY" publisher="Unknown Publisher">
        <title>Optimization of recombineering for directed mutagenesis of bacteria Pseudomonas corrugata 3'.</title>
        <authorList>
            <person name="Buinitskaja S.V."/>
            <person name="Pilipenok N."/>
            <person name="Valentovich L.N."/>
        </authorList>
    </citation>
    <scope>NUCLEOTIDE SEQUENCE</scope>
    <source>
        <strain evidence="3">3prime</strain>
    </source>
</reference>
<evidence type="ECO:0000313" key="3">
    <source>
        <dbReference type="EMBL" id="QTH15624.1"/>
    </source>
</evidence>
<proteinExistence type="predicted"/>
<sequence>MSDAQWFYDDAGTRKGPVTTTAMQELVRLNKLRLDTLVWQAGMTDWGPLSETNLASGLAFPPPVRKESMLQLWAWLVAVFPGIWVLMVYTAPVDKIQTMGVIAILMWFCLIVLDVRMLRKAGYSKPSYMWAAPMLFGLFYVATFYLYLRHRVTKGARAPLVTSFLAMVALTYWILVN</sequence>
<keyword evidence="1" id="KW-1133">Transmembrane helix</keyword>
<dbReference type="InterPro" id="IPR025640">
    <property type="entry name" value="GYF_2"/>
</dbReference>
<keyword evidence="1" id="KW-0812">Transmembrane</keyword>
<dbReference type="Proteomes" id="UP000663914">
    <property type="component" value="Chromosome"/>
</dbReference>
<dbReference type="EMBL" id="CP072011">
    <property type="protein sequence ID" value="QTH15624.1"/>
    <property type="molecule type" value="Genomic_DNA"/>
</dbReference>
<evidence type="ECO:0000256" key="1">
    <source>
        <dbReference type="SAM" id="Phobius"/>
    </source>
</evidence>
<feature type="transmembrane region" description="Helical" evidence="1">
    <location>
        <begin position="72"/>
        <end position="90"/>
    </location>
</feature>
<evidence type="ECO:0000313" key="4">
    <source>
        <dbReference type="Proteomes" id="UP000663914"/>
    </source>
</evidence>
<gene>
    <name evidence="3" type="ORF">C4C32_06920</name>
</gene>
<reference evidence="3" key="2">
    <citation type="submission" date="2021-03" db="EMBL/GenBank/DDBJ databases">
        <authorList>
            <person name="Valentovich L.N."/>
            <person name="Akhremchuk A.E."/>
            <person name="Miamin V.E."/>
        </authorList>
    </citation>
    <scope>NUCLEOTIDE SEQUENCE</scope>
    <source>
        <strain evidence="3">3prime</strain>
    </source>
</reference>
<dbReference type="AlphaFoldDB" id="A0A8B6UUP7"/>
<feature type="transmembrane region" description="Helical" evidence="1">
    <location>
        <begin position="127"/>
        <end position="148"/>
    </location>
</feature>
<feature type="transmembrane region" description="Helical" evidence="1">
    <location>
        <begin position="96"/>
        <end position="115"/>
    </location>
</feature>
<feature type="domain" description="GYF" evidence="2">
    <location>
        <begin position="6"/>
        <end position="51"/>
    </location>
</feature>
<dbReference type="Pfam" id="PF14237">
    <property type="entry name" value="GYF_2"/>
    <property type="match status" value="1"/>
</dbReference>
<evidence type="ECO:0000259" key="2">
    <source>
        <dbReference type="Pfam" id="PF14237"/>
    </source>
</evidence>
<accession>A0A8B6UUP7</accession>
<protein>
    <submittedName>
        <fullName evidence="3">DUF4339 domain-containing protein</fullName>
    </submittedName>
</protein>
<dbReference type="RefSeq" id="WP_208555390.1">
    <property type="nucleotide sequence ID" value="NZ_CP072011.1"/>
</dbReference>
<name>A0A8B6UUP7_9PSED</name>